<organism evidence="2 3">
    <name type="scientific">Nocardioides conyzicola</name>
    <dbReference type="NCBI Taxonomy" id="1651781"/>
    <lineage>
        <taxon>Bacteria</taxon>
        <taxon>Bacillati</taxon>
        <taxon>Actinomycetota</taxon>
        <taxon>Actinomycetes</taxon>
        <taxon>Propionibacteriales</taxon>
        <taxon>Nocardioidaceae</taxon>
        <taxon>Nocardioides</taxon>
    </lineage>
</organism>
<reference evidence="3" key="1">
    <citation type="journal article" date="2019" name="Int. J. Syst. Evol. Microbiol.">
        <title>The Global Catalogue of Microorganisms (GCM) 10K type strain sequencing project: providing services to taxonomists for standard genome sequencing and annotation.</title>
        <authorList>
            <consortium name="The Broad Institute Genomics Platform"/>
            <consortium name="The Broad Institute Genome Sequencing Center for Infectious Disease"/>
            <person name="Wu L."/>
            <person name="Ma J."/>
        </authorList>
    </citation>
    <scope>NUCLEOTIDE SEQUENCE [LARGE SCALE GENOMIC DNA]</scope>
    <source>
        <strain evidence="3">JCM 18531</strain>
    </source>
</reference>
<feature type="transmembrane region" description="Helical" evidence="1">
    <location>
        <begin position="166"/>
        <end position="186"/>
    </location>
</feature>
<gene>
    <name evidence="2" type="ORF">GCM10023349_24670</name>
</gene>
<accession>A0ABP8XD87</accession>
<keyword evidence="1" id="KW-1133">Transmembrane helix</keyword>
<keyword evidence="1" id="KW-0812">Transmembrane</keyword>
<keyword evidence="1" id="KW-0472">Membrane</keyword>
<name>A0ABP8XD87_9ACTN</name>
<comment type="caution">
    <text evidence="2">The sequence shown here is derived from an EMBL/GenBank/DDBJ whole genome shotgun (WGS) entry which is preliminary data.</text>
</comment>
<evidence type="ECO:0000256" key="1">
    <source>
        <dbReference type="SAM" id="Phobius"/>
    </source>
</evidence>
<evidence type="ECO:0000313" key="2">
    <source>
        <dbReference type="EMBL" id="GAA4705832.1"/>
    </source>
</evidence>
<proteinExistence type="predicted"/>
<dbReference type="EMBL" id="BAABKM010000002">
    <property type="protein sequence ID" value="GAA4705832.1"/>
    <property type="molecule type" value="Genomic_DNA"/>
</dbReference>
<keyword evidence="3" id="KW-1185">Reference proteome</keyword>
<sequence length="218" mass="22831">MEAPPPLTAPDIVATVPDHQRILVVSSTAEDAEVFGVRDGLRRGAVVIAAPTAEAARVVRVLAVEPQVELLLAPVTVPDVDRGHRLDELVRRHALRDRFRDVVVVTDPASAALLLQVLAPGQVRSGGAVTVVGLPRGERPVAVRRAIASGLVLGIAASAVEPLVSILVLLGAVTFVGLGLLLVLRWRHVGRELLLAAAIAFGVVLAMVAGSARFPDGW</sequence>
<protein>
    <submittedName>
        <fullName evidence="2">Uncharacterized protein</fullName>
    </submittedName>
</protein>
<dbReference type="Proteomes" id="UP001499974">
    <property type="component" value="Unassembled WGS sequence"/>
</dbReference>
<feature type="transmembrane region" description="Helical" evidence="1">
    <location>
        <begin position="193"/>
        <end position="212"/>
    </location>
</feature>
<evidence type="ECO:0000313" key="3">
    <source>
        <dbReference type="Proteomes" id="UP001499974"/>
    </source>
</evidence>